<proteinExistence type="predicted"/>
<protein>
    <submittedName>
        <fullName evidence="2">Uncharacterized protein</fullName>
    </submittedName>
</protein>
<dbReference type="OrthoDB" id="3270690at2759"/>
<evidence type="ECO:0000313" key="2">
    <source>
        <dbReference type="EMBL" id="KAG0726011.1"/>
    </source>
</evidence>
<reference evidence="2" key="1">
    <citation type="submission" date="2020-07" db="EMBL/GenBank/DDBJ databases">
        <title>The High-quality genome of the commercially important snow crab, Chionoecetes opilio.</title>
        <authorList>
            <person name="Jeong J.-H."/>
            <person name="Ryu S."/>
        </authorList>
    </citation>
    <scope>NUCLEOTIDE SEQUENCE</scope>
    <source>
        <strain evidence="2">MADBK_172401_WGS</strain>
        <tissue evidence="2">Digestive gland</tissue>
    </source>
</reference>
<dbReference type="EMBL" id="JACEEZ010004948">
    <property type="protein sequence ID" value="KAG0726011.1"/>
    <property type="molecule type" value="Genomic_DNA"/>
</dbReference>
<name>A0A8J4YLR3_CHIOP</name>
<comment type="caution">
    <text evidence="2">The sequence shown here is derived from an EMBL/GenBank/DDBJ whole genome shotgun (WGS) entry which is preliminary data.</text>
</comment>
<feature type="region of interest" description="Disordered" evidence="1">
    <location>
        <begin position="16"/>
        <end position="66"/>
    </location>
</feature>
<sequence>MDVDPEFLPLQQARLALPASGKPGKPPAPLGTTAQLRSNSSTPGVQQQLPQDPLQLPLEPQHPPDTQTKVTFLLRACNGARVFSHPVSHALHTSPLGKYIIEGETRSLGNGSALVVALWESGTGNYLAAVPRGPVPWRKYGKVGPLSEEIKDLEEIRSPLRALDGSDIEVSWIPPPKPAPLPPGWCSGQALLPPILLALPFLKVGHSSTPADLPCAAAAAAAPIRAKGRKLPVTGPSAVFSVGASWPQVCPLPFHQEPNNCTAGWSRKGCPFLTFKQSSAAPPTPEIPATSSITTSHYAIPMAASPPRAVHPDVAYSSVATGNRYTVLQDQRRMMPLPGTLFPLFSFPRARSRDPDAMYDRPRQRLHPWRLLGFFILLPPWGPHPLHTEADVHHPPSFLSRTMPCLPPLPPLLLLGPNAFLGHPHRQHASIATPSASFFRPRQDHVMPQISPFSWKLTPFTTRARPCCSHHSLAMSPQVAEASHTQCQGCQAEDALLWTKLDQPESSWL</sequence>
<dbReference type="AlphaFoldDB" id="A0A8J4YLR3"/>
<evidence type="ECO:0000313" key="3">
    <source>
        <dbReference type="Proteomes" id="UP000770661"/>
    </source>
</evidence>
<keyword evidence="3" id="KW-1185">Reference proteome</keyword>
<accession>A0A8J4YLR3</accession>
<organism evidence="2 3">
    <name type="scientific">Chionoecetes opilio</name>
    <name type="common">Atlantic snow crab</name>
    <name type="synonym">Cancer opilio</name>
    <dbReference type="NCBI Taxonomy" id="41210"/>
    <lineage>
        <taxon>Eukaryota</taxon>
        <taxon>Metazoa</taxon>
        <taxon>Ecdysozoa</taxon>
        <taxon>Arthropoda</taxon>
        <taxon>Crustacea</taxon>
        <taxon>Multicrustacea</taxon>
        <taxon>Malacostraca</taxon>
        <taxon>Eumalacostraca</taxon>
        <taxon>Eucarida</taxon>
        <taxon>Decapoda</taxon>
        <taxon>Pleocyemata</taxon>
        <taxon>Brachyura</taxon>
        <taxon>Eubrachyura</taxon>
        <taxon>Majoidea</taxon>
        <taxon>Majidae</taxon>
        <taxon>Chionoecetes</taxon>
    </lineage>
</organism>
<dbReference type="Proteomes" id="UP000770661">
    <property type="component" value="Unassembled WGS sequence"/>
</dbReference>
<feature type="compositionally biased region" description="Low complexity" evidence="1">
    <location>
        <begin position="46"/>
        <end position="59"/>
    </location>
</feature>
<evidence type="ECO:0000256" key="1">
    <source>
        <dbReference type="SAM" id="MobiDB-lite"/>
    </source>
</evidence>
<feature type="compositionally biased region" description="Polar residues" evidence="1">
    <location>
        <begin position="35"/>
        <end position="45"/>
    </location>
</feature>
<gene>
    <name evidence="2" type="ORF">GWK47_004474</name>
</gene>